<proteinExistence type="predicted"/>
<dbReference type="Proteomes" id="UP001175000">
    <property type="component" value="Unassembled WGS sequence"/>
</dbReference>
<sequence length="280" mass="31739">MPKKIGKPQYRAARRPHPGRTTGTTVSSPCCVGIDIGSHRSRLCLSANGSEIIVENKHQHNLDNSYPGDFPSSLYVFDDDDNDSAGNDRSAHAGVLYSVERDYPERLSVSAKYVFYALADASDTLLLQYPLVRDIVDRKHDPKFKARLRNAMVALLSVLRERAMPIILNKNWHIAKVGLTIPVQWTLEFEDVYRDLVSEVFEVNPNIIYFFTETEALARYLFKHHASEMDPNEEYNAIMFIDFGGHNMNGCVFGVARDPENPECNSFYRVGRAFGEDNLT</sequence>
<feature type="region of interest" description="Disordered" evidence="1">
    <location>
        <begin position="1"/>
        <end position="25"/>
    </location>
</feature>
<dbReference type="AlphaFoldDB" id="A0AA39U6U1"/>
<accession>A0AA39U6U1</accession>
<comment type="caution">
    <text evidence="2">The sequence shown here is derived from an EMBL/GenBank/DDBJ whole genome shotgun (WGS) entry which is preliminary data.</text>
</comment>
<organism evidence="2 3">
    <name type="scientific">Immersiella caudata</name>
    <dbReference type="NCBI Taxonomy" id="314043"/>
    <lineage>
        <taxon>Eukaryota</taxon>
        <taxon>Fungi</taxon>
        <taxon>Dikarya</taxon>
        <taxon>Ascomycota</taxon>
        <taxon>Pezizomycotina</taxon>
        <taxon>Sordariomycetes</taxon>
        <taxon>Sordariomycetidae</taxon>
        <taxon>Sordariales</taxon>
        <taxon>Lasiosphaeriaceae</taxon>
        <taxon>Immersiella</taxon>
    </lineage>
</organism>
<name>A0AA39U6U1_9PEZI</name>
<evidence type="ECO:0000313" key="3">
    <source>
        <dbReference type="Proteomes" id="UP001175000"/>
    </source>
</evidence>
<keyword evidence="3" id="KW-1185">Reference proteome</keyword>
<reference evidence="2" key="1">
    <citation type="submission" date="2023-06" db="EMBL/GenBank/DDBJ databases">
        <title>Genome-scale phylogeny and comparative genomics of the fungal order Sordariales.</title>
        <authorList>
            <consortium name="Lawrence Berkeley National Laboratory"/>
            <person name="Hensen N."/>
            <person name="Bonometti L."/>
            <person name="Westerberg I."/>
            <person name="Brannstrom I.O."/>
            <person name="Guillou S."/>
            <person name="Cros-Aarteil S."/>
            <person name="Calhoun S."/>
            <person name="Haridas S."/>
            <person name="Kuo A."/>
            <person name="Mondo S."/>
            <person name="Pangilinan J."/>
            <person name="Riley R."/>
            <person name="Labutti K."/>
            <person name="Andreopoulos B."/>
            <person name="Lipzen A."/>
            <person name="Chen C."/>
            <person name="Yanf M."/>
            <person name="Daum C."/>
            <person name="Ng V."/>
            <person name="Clum A."/>
            <person name="Steindorff A."/>
            <person name="Ohm R."/>
            <person name="Martin F."/>
            <person name="Silar P."/>
            <person name="Natvig D."/>
            <person name="Lalanne C."/>
            <person name="Gautier V."/>
            <person name="Ament-Velasquez S.L."/>
            <person name="Kruys A."/>
            <person name="Hutchinson M.I."/>
            <person name="Powell A.J."/>
            <person name="Barry K."/>
            <person name="Miller A.N."/>
            <person name="Grigoriev I.V."/>
            <person name="Debuchy R."/>
            <person name="Gladieux P."/>
            <person name="Thoren M.H."/>
            <person name="Johannesson H."/>
        </authorList>
    </citation>
    <scope>NUCLEOTIDE SEQUENCE</scope>
    <source>
        <strain evidence="2">CBS 606.72</strain>
    </source>
</reference>
<gene>
    <name evidence="2" type="ORF">B0T14DRAFT_343124</name>
</gene>
<feature type="compositionally biased region" description="Basic residues" evidence="1">
    <location>
        <begin position="1"/>
        <end position="18"/>
    </location>
</feature>
<dbReference type="EMBL" id="JAULSU010000007">
    <property type="protein sequence ID" value="KAK0612269.1"/>
    <property type="molecule type" value="Genomic_DNA"/>
</dbReference>
<evidence type="ECO:0000256" key="1">
    <source>
        <dbReference type="SAM" id="MobiDB-lite"/>
    </source>
</evidence>
<evidence type="ECO:0000313" key="2">
    <source>
        <dbReference type="EMBL" id="KAK0612269.1"/>
    </source>
</evidence>
<protein>
    <submittedName>
        <fullName evidence="2">Uncharacterized protein</fullName>
    </submittedName>
</protein>